<dbReference type="SMART" id="SM00880">
    <property type="entry name" value="CHAD"/>
    <property type="match status" value="1"/>
</dbReference>
<name>A1BG45_CHLPD</name>
<dbReference type="KEGG" id="cph:Cpha266_1341"/>
<dbReference type="OrthoDB" id="9810154at2"/>
<dbReference type="Gene3D" id="1.40.20.10">
    <property type="entry name" value="CHAD domain"/>
    <property type="match status" value="1"/>
</dbReference>
<evidence type="ECO:0000313" key="2">
    <source>
        <dbReference type="EMBL" id="ABL65372.1"/>
    </source>
</evidence>
<reference evidence="2 3" key="1">
    <citation type="submission" date="2006-12" db="EMBL/GenBank/DDBJ databases">
        <title>Complete sequence of Chlorobium phaeobacteroides DSM 266.</title>
        <authorList>
            <consortium name="US DOE Joint Genome Institute"/>
            <person name="Copeland A."/>
            <person name="Lucas S."/>
            <person name="Lapidus A."/>
            <person name="Barry K."/>
            <person name="Detter J.C."/>
            <person name="Glavina del Rio T."/>
            <person name="Hammon N."/>
            <person name="Israni S."/>
            <person name="Pitluck S."/>
            <person name="Goltsman E."/>
            <person name="Schmutz J."/>
            <person name="Larimer F."/>
            <person name="Land M."/>
            <person name="Hauser L."/>
            <person name="Mikhailova N."/>
            <person name="Li T."/>
            <person name="Overmann J."/>
            <person name="Bryant D.A."/>
            <person name="Richardson P."/>
        </authorList>
    </citation>
    <scope>NUCLEOTIDE SEQUENCE [LARGE SCALE GENOMIC DNA]</scope>
    <source>
        <strain evidence="2 3">DSM 266</strain>
    </source>
</reference>
<dbReference type="STRING" id="290317.Cpha266_1341"/>
<evidence type="ECO:0000259" key="1">
    <source>
        <dbReference type="PROSITE" id="PS51708"/>
    </source>
</evidence>
<evidence type="ECO:0000313" key="3">
    <source>
        <dbReference type="Proteomes" id="UP000008701"/>
    </source>
</evidence>
<protein>
    <submittedName>
        <fullName evidence="2">CHAD domain containing protein</fullName>
    </submittedName>
</protein>
<dbReference type="InterPro" id="IPR038186">
    <property type="entry name" value="CHAD_dom_sf"/>
</dbReference>
<proteinExistence type="predicted"/>
<dbReference type="AlphaFoldDB" id="A1BG45"/>
<keyword evidence="3" id="KW-1185">Reference proteome</keyword>
<dbReference type="eggNOG" id="COG5607">
    <property type="taxonomic scope" value="Bacteria"/>
</dbReference>
<organism evidence="2 3">
    <name type="scientific">Chlorobium phaeobacteroides (strain DSM 266 / SMG 266 / 2430)</name>
    <dbReference type="NCBI Taxonomy" id="290317"/>
    <lineage>
        <taxon>Bacteria</taxon>
        <taxon>Pseudomonadati</taxon>
        <taxon>Chlorobiota</taxon>
        <taxon>Chlorobiia</taxon>
        <taxon>Chlorobiales</taxon>
        <taxon>Chlorobiaceae</taxon>
        <taxon>Chlorobium/Pelodictyon group</taxon>
        <taxon>Chlorobium</taxon>
    </lineage>
</organism>
<accession>A1BG45</accession>
<dbReference type="PANTHER" id="PTHR39339:SF1">
    <property type="entry name" value="CHAD DOMAIN-CONTAINING PROTEIN"/>
    <property type="match status" value="1"/>
</dbReference>
<sequence>MDNTPNIQYFKLMSEGDPHALEEWFSSTCGLRKEGERKEKSHYYDTFEWQLYNAGLSAIQKNSRLHLIDMESGQETFRLHFRKNPLHFSPAGIEPCTLKESLLSCTNHRALLRLCTIETEISAFRVLDEHEKTIGFIQTEHAILLNNNVREHIGNFLTIRPLKGYQEVMQNIADQLPLEAVEHNESAFKNLFRLNMAAAGLTVNGYTSDLRLSLRAADPIIKSACAIFKSTLAVMRMNEPGIIDNIDSEFLHDYRVALRKTRSLLTLLKEIFPPEILVLYQQEFKTIGKKTNALRDCDVYLLKKEFYMQNLPESLRHHLERFFIELENTRGSEQKRLKTYLRGSAYEKMVSDWKHLLQNELVLSGANNLKANESTGYVAEKAIKKAMKKVIRHGRNISADTPDREIHGLRIDCKKLRYLLEFFSSLFKPETIAPLLKQLKALQENLGAFVDLAVQQHYLEQHLASLKTTTRDTDLAAALGGLIAILARRQEKARKAFHDTFRHFDSDETEALFTQLLHSEMIS</sequence>
<dbReference type="EMBL" id="CP000492">
    <property type="protein sequence ID" value="ABL65372.1"/>
    <property type="molecule type" value="Genomic_DNA"/>
</dbReference>
<dbReference type="Proteomes" id="UP000008701">
    <property type="component" value="Chromosome"/>
</dbReference>
<feature type="domain" description="CHAD" evidence="1">
    <location>
        <begin position="217"/>
        <end position="506"/>
    </location>
</feature>
<gene>
    <name evidence="2" type="ordered locus">Cpha266_1341</name>
</gene>
<dbReference type="Pfam" id="PF05235">
    <property type="entry name" value="CHAD"/>
    <property type="match status" value="1"/>
</dbReference>
<dbReference type="InterPro" id="IPR007899">
    <property type="entry name" value="CHAD_dom"/>
</dbReference>
<dbReference type="HOGENOM" id="CLU_025044_0_0_10"/>
<dbReference type="PANTHER" id="PTHR39339">
    <property type="entry name" value="SLR1444 PROTEIN"/>
    <property type="match status" value="1"/>
</dbReference>
<dbReference type="PROSITE" id="PS51708">
    <property type="entry name" value="CHAD"/>
    <property type="match status" value="1"/>
</dbReference>